<evidence type="ECO:0000256" key="11">
    <source>
        <dbReference type="ARBA" id="ARBA00022843"/>
    </source>
</evidence>
<evidence type="ECO:0000256" key="7">
    <source>
        <dbReference type="ARBA" id="ARBA00022614"/>
    </source>
</evidence>
<comment type="catalytic activity">
    <reaction evidence="1">
        <text>S-ubiquitinyl-[E2 ubiquitin-conjugating enzyme]-L-cysteine + [acceptor protein]-L-lysine = [E2 ubiquitin-conjugating enzyme]-L-cysteine + N(6)-ubiquitinyl-[acceptor protein]-L-lysine.</text>
        <dbReference type="EC" id="2.3.2.27"/>
    </reaction>
</comment>
<comment type="similarity">
    <text evidence="4 14">Belongs to the LRR-containing bacterial E3 ligase family.</text>
</comment>
<keyword evidence="7" id="KW-0433">Leucine-rich repeat</keyword>
<dbReference type="AlphaFoldDB" id="A0A0A6ZTT9"/>
<evidence type="ECO:0000256" key="2">
    <source>
        <dbReference type="ARBA" id="ARBA00004192"/>
    </source>
</evidence>
<dbReference type="InterPro" id="IPR051071">
    <property type="entry name" value="LRR-bact_E3_ubiq_ligases"/>
</dbReference>
<dbReference type="GO" id="GO:0061630">
    <property type="term" value="F:ubiquitin protein ligase activity"/>
    <property type="evidence" value="ECO:0007669"/>
    <property type="project" value="UniProtKB-EC"/>
</dbReference>
<dbReference type="Pfam" id="PF12468">
    <property type="entry name" value="LRR_TTSS"/>
    <property type="match status" value="1"/>
</dbReference>
<evidence type="ECO:0000256" key="3">
    <source>
        <dbReference type="ARBA" id="ARBA00004613"/>
    </source>
</evidence>
<evidence type="ECO:0000256" key="13">
    <source>
        <dbReference type="ARBA" id="ARBA00023200"/>
    </source>
</evidence>
<dbReference type="PATRIC" id="fig|754093.4.peg.2626"/>
<dbReference type="InterPro" id="IPR032675">
    <property type="entry name" value="LRR_dom_sf"/>
</dbReference>
<dbReference type="GO" id="GO:0035821">
    <property type="term" value="P:modulation of process of another organism"/>
    <property type="evidence" value="ECO:0007669"/>
    <property type="project" value="UniProtKB-ARBA"/>
</dbReference>
<reference evidence="17 18" key="1">
    <citation type="submission" date="2013-09" db="EMBL/GenBank/DDBJ databases">
        <title>Comparative genomics of Sd1617 to representative strains in evaluating its pathogenesis.</title>
        <authorList>
            <person name="Aksomboon Vongsawan A."/>
            <person name="Kapatral V."/>
            <person name="Vaisvil B."/>
            <person name="Serichantalergs O."/>
            <person name="Hale T.L."/>
            <person name="Mason C.J."/>
        </authorList>
    </citation>
    <scope>NUCLEOTIDE SEQUENCE [LARGE SCALE GENOMIC DNA]</scope>
    <source>
        <strain evidence="17 18">1617</strain>
    </source>
</reference>
<dbReference type="GO" id="GO:0030430">
    <property type="term" value="C:host cell cytoplasm"/>
    <property type="evidence" value="ECO:0007669"/>
    <property type="project" value="UniProtKB-SubCell"/>
</dbReference>
<comment type="subcellular location">
    <subcellularLocation>
        <location evidence="2">Host cytoplasm</location>
    </subcellularLocation>
    <subcellularLocation>
        <location evidence="3">Secreted</location>
    </subcellularLocation>
</comment>
<dbReference type="SUPFAM" id="SSF52058">
    <property type="entry name" value="L domain-like"/>
    <property type="match status" value="1"/>
</dbReference>
<dbReference type="InterPro" id="IPR029487">
    <property type="entry name" value="NEL_dom"/>
</dbReference>
<dbReference type="InterPro" id="IPR032674">
    <property type="entry name" value="LRR_E3_ligase_N"/>
</dbReference>
<evidence type="ECO:0000256" key="12">
    <source>
        <dbReference type="ARBA" id="ARBA00023026"/>
    </source>
</evidence>
<sequence length="401" mass="44897">MLPTNNNHRLISNSFSTYSIDTSCAYENYLTHWTEWKNNRIQEEQRDIAFQRLVSCLQNQETNLDLSELGLTTLPEIPPGIKSINISKNNLSLIPPLPASLIQLNVSYNKLIELPALPQGLELLNASHNQLITLPILPISLKELHISNNQLCSLPVLPELLETLDASCNGLAVLPPLSFSLQEISVMGNLLSELPPLPHNIHSIWAIDNMLTDIPYLPENLRNGYFDINRISYLPESILNLGNECSIHISDNPLSSHALQALQRLTSSPDYHGPRIYFSMSDGQQNTLHRPLADAVTAWFPENKQSDVSQIWHAFEHEEHANTFSAFLDRLSDTVSARNTSGFREQVAAWLEKLSASAELRQQSFAIAADATESCEDRVALTMEQSPENPPGPSGIRRPFR</sequence>
<evidence type="ECO:0000256" key="8">
    <source>
        <dbReference type="ARBA" id="ARBA00022679"/>
    </source>
</evidence>
<keyword evidence="8 14" id="KW-0808">Transferase</keyword>
<evidence type="ECO:0000259" key="16">
    <source>
        <dbReference type="PROSITE" id="PS52053"/>
    </source>
</evidence>
<evidence type="ECO:0000256" key="14">
    <source>
        <dbReference type="PROSITE-ProRule" id="PRU01398"/>
    </source>
</evidence>
<dbReference type="Gene3D" id="1.20.1270.130">
    <property type="entry name" value="Shigella T3SS effector IpaH domain"/>
    <property type="match status" value="1"/>
</dbReference>
<dbReference type="GO" id="GO:0016567">
    <property type="term" value="P:protein ubiquitination"/>
    <property type="evidence" value="ECO:0007669"/>
    <property type="project" value="InterPro"/>
</dbReference>
<proteinExistence type="inferred from homology"/>
<dbReference type="PROSITE" id="PS51450">
    <property type="entry name" value="LRR"/>
    <property type="match status" value="1"/>
</dbReference>
<dbReference type="PROSITE" id="PS52053">
    <property type="entry name" value="NEL"/>
    <property type="match status" value="1"/>
</dbReference>
<keyword evidence="11 14" id="KW-0832">Ubl conjugation</keyword>
<feature type="active site" description="Glycyl thioester intermediate" evidence="14">
    <location>
        <position position="375"/>
    </location>
</feature>
<evidence type="ECO:0000256" key="10">
    <source>
        <dbReference type="ARBA" id="ARBA00022786"/>
    </source>
</evidence>
<dbReference type="PANTHER" id="PTHR47114">
    <property type="match status" value="1"/>
</dbReference>
<evidence type="ECO:0000256" key="15">
    <source>
        <dbReference type="SAM" id="MobiDB-lite"/>
    </source>
</evidence>
<comment type="PTM">
    <text evidence="14">Ubiquitinated in the presence of host E1 ubiquitin-activating enzyme, E2 ubiquitin-conjugating enzyme and ubiquitin.</text>
</comment>
<dbReference type="HOGENOM" id="CLU_018533_2_0_6"/>
<dbReference type="FunFam" id="1.20.1270.130:FF:000001">
    <property type="entry name" value="Invasion plasmid antigen IpaH"/>
    <property type="match status" value="1"/>
</dbReference>
<evidence type="ECO:0000256" key="9">
    <source>
        <dbReference type="ARBA" id="ARBA00022737"/>
    </source>
</evidence>
<dbReference type="EC" id="2.3.2.27" evidence="5"/>
<evidence type="ECO:0000256" key="5">
    <source>
        <dbReference type="ARBA" id="ARBA00012483"/>
    </source>
</evidence>
<dbReference type="Gene3D" id="3.80.10.10">
    <property type="entry name" value="Ribonuclease Inhibitor"/>
    <property type="match status" value="1"/>
</dbReference>
<evidence type="ECO:0000256" key="1">
    <source>
        <dbReference type="ARBA" id="ARBA00000900"/>
    </source>
</evidence>
<accession>A0A0A6ZTT9</accession>
<dbReference type="Pfam" id="PF14496">
    <property type="entry name" value="NEL"/>
    <property type="match status" value="1"/>
</dbReference>
<keyword evidence="10 14" id="KW-0833">Ubl conjugation pathway</keyword>
<dbReference type="EMBL" id="CP006736">
    <property type="protein sequence ID" value="AHA65523.1"/>
    <property type="molecule type" value="Genomic_DNA"/>
</dbReference>
<keyword evidence="13 14" id="KW-1035">Host cytoplasm</keyword>
<dbReference type="SMART" id="SM00364">
    <property type="entry name" value="LRR_BAC"/>
    <property type="match status" value="7"/>
</dbReference>
<dbReference type="GO" id="GO:0005576">
    <property type="term" value="C:extracellular region"/>
    <property type="evidence" value="ECO:0007669"/>
    <property type="project" value="UniProtKB-SubCell"/>
</dbReference>
<evidence type="ECO:0000256" key="6">
    <source>
        <dbReference type="ARBA" id="ARBA00022525"/>
    </source>
</evidence>
<gene>
    <name evidence="17" type="ORF">Asd1617_02696</name>
</gene>
<protein>
    <recommendedName>
        <fullName evidence="5">RING-type E3 ubiquitin transferase</fullName>
        <ecNumber evidence="5">2.3.2.27</ecNumber>
    </recommendedName>
</protein>
<evidence type="ECO:0000313" key="18">
    <source>
        <dbReference type="Proteomes" id="UP000031647"/>
    </source>
</evidence>
<name>A0A0A6ZTT9_SHIDY</name>
<feature type="domain" description="NEL" evidence="16">
    <location>
        <begin position="291"/>
        <end position="401"/>
    </location>
</feature>
<keyword evidence="12" id="KW-0843">Virulence</keyword>
<keyword evidence="9" id="KW-0677">Repeat</keyword>
<dbReference type="PANTHER" id="PTHR47114:SF2">
    <property type="entry name" value="OLIGODENDROCYTE-MYELIN GLYCOPROTEIN"/>
    <property type="match status" value="1"/>
</dbReference>
<dbReference type="KEGG" id="sdz:Asd1617_02696"/>
<keyword evidence="6 14" id="KW-0964">Secreted</keyword>
<feature type="region of interest" description="Disordered" evidence="15">
    <location>
        <begin position="381"/>
        <end position="401"/>
    </location>
</feature>
<dbReference type="InterPro" id="IPR001611">
    <property type="entry name" value="Leu-rich_rpt"/>
</dbReference>
<dbReference type="Proteomes" id="UP000031647">
    <property type="component" value="Chromosome"/>
</dbReference>
<organism evidence="17 18">
    <name type="scientific">Shigella dysenteriae 1617</name>
    <dbReference type="NCBI Taxonomy" id="754093"/>
    <lineage>
        <taxon>Bacteria</taxon>
        <taxon>Pseudomonadati</taxon>
        <taxon>Pseudomonadota</taxon>
        <taxon>Gammaproteobacteria</taxon>
        <taxon>Enterobacterales</taxon>
        <taxon>Enterobacteriaceae</taxon>
        <taxon>Shigella</taxon>
    </lineage>
</organism>
<evidence type="ECO:0000256" key="4">
    <source>
        <dbReference type="ARBA" id="ARBA00009868"/>
    </source>
</evidence>
<evidence type="ECO:0000313" key="17">
    <source>
        <dbReference type="EMBL" id="AHA65523.1"/>
    </source>
</evidence>